<dbReference type="AlphaFoldDB" id="A0A2S9QDU0"/>
<evidence type="ECO:0000256" key="8">
    <source>
        <dbReference type="SAM" id="Phobius"/>
    </source>
</evidence>
<dbReference type="Pfam" id="PF01618">
    <property type="entry name" value="MotA_ExbB"/>
    <property type="match status" value="1"/>
</dbReference>
<evidence type="ECO:0000256" key="6">
    <source>
        <dbReference type="RuleBase" id="RU004057"/>
    </source>
</evidence>
<evidence type="ECO:0000256" key="2">
    <source>
        <dbReference type="ARBA" id="ARBA00022475"/>
    </source>
</evidence>
<evidence type="ECO:0000256" key="7">
    <source>
        <dbReference type="SAM" id="MobiDB-lite"/>
    </source>
</evidence>
<evidence type="ECO:0000256" key="1">
    <source>
        <dbReference type="ARBA" id="ARBA00004651"/>
    </source>
</evidence>
<protein>
    <recommendedName>
        <fullName evidence="9">MotA/TolQ/ExbB proton channel domain-containing protein</fullName>
    </recommendedName>
</protein>
<keyword evidence="5 8" id="KW-0472">Membrane</keyword>
<dbReference type="GO" id="GO:0017038">
    <property type="term" value="P:protein import"/>
    <property type="evidence" value="ECO:0007669"/>
    <property type="project" value="TreeGrafter"/>
</dbReference>
<keyword evidence="6" id="KW-0653">Protein transport</keyword>
<dbReference type="OrthoDB" id="9805133at2"/>
<dbReference type="EMBL" id="PUEJ01000004">
    <property type="protein sequence ID" value="PRH87514.1"/>
    <property type="molecule type" value="Genomic_DNA"/>
</dbReference>
<gene>
    <name evidence="10" type="ORF">C5L14_12965</name>
</gene>
<keyword evidence="4 8" id="KW-1133">Transmembrane helix</keyword>
<comment type="subcellular location">
    <subcellularLocation>
        <location evidence="1">Cell membrane</location>
        <topology evidence="1">Multi-pass membrane protein</topology>
    </subcellularLocation>
    <subcellularLocation>
        <location evidence="6">Membrane</location>
        <topology evidence="6">Multi-pass membrane protein</topology>
    </subcellularLocation>
</comment>
<dbReference type="PANTHER" id="PTHR30625">
    <property type="entry name" value="PROTEIN TOLQ"/>
    <property type="match status" value="1"/>
</dbReference>
<feature type="domain" description="MotA/TolQ/ExbB proton channel" evidence="9">
    <location>
        <begin position="187"/>
        <end position="285"/>
    </location>
</feature>
<evidence type="ECO:0000256" key="3">
    <source>
        <dbReference type="ARBA" id="ARBA00022692"/>
    </source>
</evidence>
<keyword evidence="3 8" id="KW-0812">Transmembrane</keyword>
<evidence type="ECO:0000313" key="10">
    <source>
        <dbReference type="EMBL" id="PRH87514.1"/>
    </source>
</evidence>
<comment type="caution">
    <text evidence="10">The sequence shown here is derived from an EMBL/GenBank/DDBJ whole genome shotgun (WGS) entry which is preliminary data.</text>
</comment>
<accession>A0A2S9QDU0</accession>
<dbReference type="InterPro" id="IPR002898">
    <property type="entry name" value="MotA_ExbB_proton_chnl"/>
</dbReference>
<evidence type="ECO:0000256" key="5">
    <source>
        <dbReference type="ARBA" id="ARBA00023136"/>
    </source>
</evidence>
<reference evidence="10 11" key="1">
    <citation type="submission" date="2018-02" db="EMBL/GenBank/DDBJ databases">
        <title>Whole genome sequencing of endophytic bacterium.</title>
        <authorList>
            <person name="Eedara R."/>
            <person name="Podile A.R."/>
        </authorList>
    </citation>
    <scope>NUCLEOTIDE SEQUENCE [LARGE SCALE GENOMIC DNA]</scope>
    <source>
        <strain evidence="10 11">RP1T</strain>
    </source>
</reference>
<feature type="region of interest" description="Disordered" evidence="7">
    <location>
        <begin position="1"/>
        <end position="76"/>
    </location>
</feature>
<dbReference type="GO" id="GO:0005886">
    <property type="term" value="C:plasma membrane"/>
    <property type="evidence" value="ECO:0007669"/>
    <property type="project" value="UniProtKB-SubCell"/>
</dbReference>
<dbReference type="Proteomes" id="UP000237682">
    <property type="component" value="Unassembled WGS sequence"/>
</dbReference>
<organism evidence="10 11">
    <name type="scientific">Labrys okinawensis</name>
    <dbReference type="NCBI Taxonomy" id="346911"/>
    <lineage>
        <taxon>Bacteria</taxon>
        <taxon>Pseudomonadati</taxon>
        <taxon>Pseudomonadota</taxon>
        <taxon>Alphaproteobacteria</taxon>
        <taxon>Hyphomicrobiales</taxon>
        <taxon>Xanthobacteraceae</taxon>
        <taxon>Labrys</taxon>
    </lineage>
</organism>
<feature type="transmembrane region" description="Helical" evidence="8">
    <location>
        <begin position="117"/>
        <end position="137"/>
    </location>
</feature>
<keyword evidence="2" id="KW-1003">Cell membrane</keyword>
<evidence type="ECO:0000313" key="11">
    <source>
        <dbReference type="Proteomes" id="UP000237682"/>
    </source>
</evidence>
<evidence type="ECO:0000259" key="9">
    <source>
        <dbReference type="Pfam" id="PF01618"/>
    </source>
</evidence>
<comment type="similarity">
    <text evidence="6">Belongs to the exbB/tolQ family.</text>
</comment>
<sequence length="319" mass="33192">MAWSPSAWPSISPRSRPTRPSSRPSTSPGSPARASAASCSTTCRPASSPMARQGLLPASRQSASVRRRAPNSSSEAEFFHRGLLRTGVGTKSESEGAMTETAAHFSFVNMLLNADPVVKAVMLILVISSVLSWGLSFETVRRQARLRRLLKAATAKGLGAAPAVEQALQPQGERSAGLAVPGETGGEYRVRIERAMREAAGGLVGASDAGLSILATIAAVTPFIGLFGTVWGVMNSFSAIAGANDTSLATVAPGIAEALFTTALGLVAAIPALIAYNRLSQGMAGLGRLFEQILRREAETMATRRGASVKVAGFREAAE</sequence>
<keyword evidence="11" id="KW-1185">Reference proteome</keyword>
<evidence type="ECO:0000256" key="4">
    <source>
        <dbReference type="ARBA" id="ARBA00022989"/>
    </source>
</evidence>
<feature type="compositionally biased region" description="Low complexity" evidence="7">
    <location>
        <begin position="1"/>
        <end position="49"/>
    </location>
</feature>
<keyword evidence="6" id="KW-0813">Transport</keyword>
<dbReference type="PANTHER" id="PTHR30625:SF3">
    <property type="entry name" value="TOL-PAL SYSTEM PROTEIN TOLQ"/>
    <property type="match status" value="1"/>
</dbReference>
<feature type="transmembrane region" description="Helical" evidence="8">
    <location>
        <begin position="254"/>
        <end position="276"/>
    </location>
</feature>
<name>A0A2S9QDU0_9HYPH</name>
<dbReference type="InterPro" id="IPR050790">
    <property type="entry name" value="ExbB/TolQ_transport"/>
</dbReference>
<feature type="transmembrane region" description="Helical" evidence="8">
    <location>
        <begin position="213"/>
        <end position="234"/>
    </location>
</feature>
<proteinExistence type="inferred from homology"/>